<name>A0A1V9Z8S2_9STRA</name>
<dbReference type="AlphaFoldDB" id="A0A1V9Z8S2"/>
<dbReference type="InterPro" id="IPR051916">
    <property type="entry name" value="GPI-anchor_lipid_remodeler"/>
</dbReference>
<dbReference type="GO" id="GO:0005783">
    <property type="term" value="C:endoplasmic reticulum"/>
    <property type="evidence" value="ECO:0007669"/>
    <property type="project" value="TreeGrafter"/>
</dbReference>
<dbReference type="GO" id="GO:0003824">
    <property type="term" value="F:catalytic activity"/>
    <property type="evidence" value="ECO:0007669"/>
    <property type="project" value="InterPro"/>
</dbReference>
<evidence type="ECO:0000259" key="1">
    <source>
        <dbReference type="Pfam" id="PF03372"/>
    </source>
</evidence>
<protein>
    <recommendedName>
        <fullName evidence="1">Endonuclease/exonuclease/phosphatase domain-containing protein</fullName>
    </recommendedName>
</protein>
<dbReference type="PANTHER" id="PTHR14859">
    <property type="entry name" value="CALCOFLUOR WHITE HYPERSENSITIVE PROTEIN PRECURSOR"/>
    <property type="match status" value="1"/>
</dbReference>
<dbReference type="Gene3D" id="3.60.10.10">
    <property type="entry name" value="Endonuclease/exonuclease/phosphatase"/>
    <property type="match status" value="1"/>
</dbReference>
<dbReference type="InterPro" id="IPR036691">
    <property type="entry name" value="Endo/exonu/phosph_ase_sf"/>
</dbReference>
<evidence type="ECO:0000313" key="3">
    <source>
        <dbReference type="Proteomes" id="UP000243217"/>
    </source>
</evidence>
<comment type="caution">
    <text evidence="2">The sequence shown here is derived from an EMBL/GenBank/DDBJ whole genome shotgun (WGS) entry which is preliminary data.</text>
</comment>
<dbReference type="EMBL" id="JNBS01002192">
    <property type="protein sequence ID" value="OQR94307.1"/>
    <property type="molecule type" value="Genomic_DNA"/>
</dbReference>
<dbReference type="Proteomes" id="UP000243217">
    <property type="component" value="Unassembled WGS sequence"/>
</dbReference>
<organism evidence="2 3">
    <name type="scientific">Thraustotheca clavata</name>
    <dbReference type="NCBI Taxonomy" id="74557"/>
    <lineage>
        <taxon>Eukaryota</taxon>
        <taxon>Sar</taxon>
        <taxon>Stramenopiles</taxon>
        <taxon>Oomycota</taxon>
        <taxon>Saprolegniomycetes</taxon>
        <taxon>Saprolegniales</taxon>
        <taxon>Achlyaceae</taxon>
        <taxon>Thraustotheca</taxon>
    </lineage>
</organism>
<dbReference type="Pfam" id="PF03372">
    <property type="entry name" value="Exo_endo_phos"/>
    <property type="match status" value="1"/>
</dbReference>
<dbReference type="STRING" id="74557.A0A1V9Z8S2"/>
<reference evidence="2 3" key="1">
    <citation type="journal article" date="2014" name="Genome Biol. Evol.">
        <title>The secreted proteins of Achlya hypogyna and Thraustotheca clavata identify the ancestral oomycete secretome and reveal gene acquisitions by horizontal gene transfer.</title>
        <authorList>
            <person name="Misner I."/>
            <person name="Blouin N."/>
            <person name="Leonard G."/>
            <person name="Richards T.A."/>
            <person name="Lane C.E."/>
        </authorList>
    </citation>
    <scope>NUCLEOTIDE SEQUENCE [LARGE SCALE GENOMIC DNA]</scope>
    <source>
        <strain evidence="2 3">ATCC 34112</strain>
    </source>
</reference>
<dbReference type="SUPFAM" id="SSF56219">
    <property type="entry name" value="DNase I-like"/>
    <property type="match status" value="1"/>
</dbReference>
<keyword evidence="3" id="KW-1185">Reference proteome</keyword>
<dbReference type="OrthoDB" id="387657at2759"/>
<gene>
    <name evidence="2" type="ORF">THRCLA_08200</name>
</gene>
<evidence type="ECO:0000313" key="2">
    <source>
        <dbReference type="EMBL" id="OQR94307.1"/>
    </source>
</evidence>
<dbReference type="InterPro" id="IPR005135">
    <property type="entry name" value="Endo/exonuclease/phosphatase"/>
</dbReference>
<dbReference type="GO" id="GO:0016020">
    <property type="term" value="C:membrane"/>
    <property type="evidence" value="ECO:0007669"/>
    <property type="project" value="GOC"/>
</dbReference>
<feature type="domain" description="Endonuclease/exonuclease/phosphatase" evidence="1">
    <location>
        <begin position="208"/>
        <end position="489"/>
    </location>
</feature>
<dbReference type="PANTHER" id="PTHR14859:SF16">
    <property type="entry name" value="ENDONUCLEASE_EXONUCLEASE_PHOSPHATASE DOMAIN-CONTAINING PROTEIN"/>
    <property type="match status" value="1"/>
</dbReference>
<dbReference type="GO" id="GO:0006506">
    <property type="term" value="P:GPI anchor biosynthetic process"/>
    <property type="evidence" value="ECO:0007669"/>
    <property type="project" value="TreeGrafter"/>
</dbReference>
<proteinExistence type="predicted"/>
<accession>A0A1V9Z8S2</accession>
<sequence>MLGVIFLLVQGAMGVDINKLPQWTHISPMFARVGYTGRTVSDFTRVKVVPASGPIDLFELTTTCEAEEHDTCSLPSAIAYGSILLHLEECTKETANIVMKEALKMLEIPVIGMELIKVMVLQLDATKDGIHHHEIISYVTPMYEDVYFRHKINLGINYYLEIIDTKNSATHKVVVHLNVREHSFTLLQHTSTVPTAQRSQVIRPRILSYNVWNVNPPAEIYGRHRRWDMYNKRLDHLQTFLEEANADIIGFQEVRIDDSFGPVGYHAQAQHLLDRLSREEYPHYVYRGAMSYLNDRDPLEHIEEGPMIVSKYPIIHTDYKLLSRQVNDPNDVHQRLCLHAVVDVPNWGNIDVYVTHLSLSERSREQTMTEIWHYMQQGIGVTQVLLGDLNAEPSSRGIQFLQGKLTLSNEKTDLNDAWLEYHHNEPTNPDDMTFPSDAPVKRIDFILYRGKGSVESCDVIGQAPTKDTASNPKTVGMLESNSPIYASDHRGVIAQFHA</sequence>